<reference evidence="3" key="1">
    <citation type="submission" date="2023-05" db="EMBL/GenBank/DDBJ databases">
        <title>Anaerotaeda fermentans gen. nov., sp. nov., a novel anaerobic planctomycete of the new family within the order Sedimentisphaerales isolated from Taman Peninsula, Russia.</title>
        <authorList>
            <person name="Khomyakova M.A."/>
            <person name="Merkel A.Y."/>
            <person name="Slobodkin A.I."/>
        </authorList>
    </citation>
    <scope>NUCLEOTIDE SEQUENCE</scope>
    <source>
        <strain evidence="3">M17dextr</strain>
    </source>
</reference>
<protein>
    <submittedName>
        <fullName evidence="3">Dockerin type I domain-containing protein</fullName>
    </submittedName>
</protein>
<evidence type="ECO:0000313" key="4">
    <source>
        <dbReference type="Proteomes" id="UP001431776"/>
    </source>
</evidence>
<dbReference type="PROSITE" id="PS51766">
    <property type="entry name" value="DOCKERIN"/>
    <property type="match status" value="1"/>
</dbReference>
<dbReference type="Proteomes" id="UP001431776">
    <property type="component" value="Unassembled WGS sequence"/>
</dbReference>
<dbReference type="EMBL" id="JASCXX010000001">
    <property type="protein sequence ID" value="MDI6447508.1"/>
    <property type="molecule type" value="Genomic_DNA"/>
</dbReference>
<dbReference type="InterPro" id="IPR036439">
    <property type="entry name" value="Dockerin_dom_sf"/>
</dbReference>
<name>A0AAW6TWN7_9BACT</name>
<gene>
    <name evidence="3" type="ORF">QJ522_00510</name>
</gene>
<comment type="caution">
    <text evidence="3">The sequence shown here is derived from an EMBL/GenBank/DDBJ whole genome shotgun (WGS) entry which is preliminary data.</text>
</comment>
<dbReference type="InterPro" id="IPR016134">
    <property type="entry name" value="Dockerin_dom"/>
</dbReference>
<feature type="chain" id="PRO_5043487844" evidence="1">
    <location>
        <begin position="23"/>
        <end position="265"/>
    </location>
</feature>
<accession>A0AAW6TWN7</accession>
<keyword evidence="1" id="KW-0732">Signal</keyword>
<dbReference type="PROSITE" id="PS51257">
    <property type="entry name" value="PROKAR_LIPOPROTEIN"/>
    <property type="match status" value="1"/>
</dbReference>
<evidence type="ECO:0000259" key="2">
    <source>
        <dbReference type="PROSITE" id="PS51766"/>
    </source>
</evidence>
<evidence type="ECO:0000313" key="3">
    <source>
        <dbReference type="EMBL" id="MDI6447508.1"/>
    </source>
</evidence>
<dbReference type="GO" id="GO:0000272">
    <property type="term" value="P:polysaccharide catabolic process"/>
    <property type="evidence" value="ECO:0007669"/>
    <property type="project" value="InterPro"/>
</dbReference>
<dbReference type="PROSITE" id="PS00018">
    <property type="entry name" value="EF_HAND_1"/>
    <property type="match status" value="1"/>
</dbReference>
<dbReference type="CDD" id="cd14254">
    <property type="entry name" value="Dockerin_II"/>
    <property type="match status" value="1"/>
</dbReference>
<dbReference type="AlphaFoldDB" id="A0AAW6TWN7"/>
<proteinExistence type="predicted"/>
<dbReference type="GO" id="GO:0004553">
    <property type="term" value="F:hydrolase activity, hydrolyzing O-glycosyl compounds"/>
    <property type="evidence" value="ECO:0007669"/>
    <property type="project" value="InterPro"/>
</dbReference>
<organism evidence="3 4">
    <name type="scientific">Anaerobaca lacustris</name>
    <dbReference type="NCBI Taxonomy" id="3044600"/>
    <lineage>
        <taxon>Bacteria</taxon>
        <taxon>Pseudomonadati</taxon>
        <taxon>Planctomycetota</taxon>
        <taxon>Phycisphaerae</taxon>
        <taxon>Sedimentisphaerales</taxon>
        <taxon>Anaerobacaceae</taxon>
        <taxon>Anaerobaca</taxon>
    </lineage>
</organism>
<dbReference type="Pfam" id="PF00404">
    <property type="entry name" value="Dockerin_1"/>
    <property type="match status" value="1"/>
</dbReference>
<evidence type="ECO:0000256" key="1">
    <source>
        <dbReference type="SAM" id="SignalP"/>
    </source>
</evidence>
<feature type="signal peptide" evidence="1">
    <location>
        <begin position="1"/>
        <end position="22"/>
    </location>
</feature>
<keyword evidence="4" id="KW-1185">Reference proteome</keyword>
<dbReference type="Gene3D" id="1.10.1330.10">
    <property type="entry name" value="Dockerin domain"/>
    <property type="match status" value="1"/>
</dbReference>
<sequence>MRLVIVVGAILTFLSCSMPAQAQCPLDHFIIGCNHDGIEGTEDDWKLFVDSSQKYRNSGQVEYAEWFYPLRESIFSTYGYRIGEPGFDAFQRTNANAPHTYDPNRALAGEGDLDYRVIVECVDLSDGLRAVHREYPQFTIAGAGDGFDHSSIHALRGDGHIHLSYQAVDGESLHWITYRLHDELGLYEPSEPFTIVFNVEPLAGDLVVDGVVDLADLAALSQYWLRPDSSRHNDYWERADTNRDGVVDLVDFAHLARNWRVVATP</sequence>
<dbReference type="InterPro" id="IPR002105">
    <property type="entry name" value="Dockerin_1_rpt"/>
</dbReference>
<feature type="domain" description="Dockerin" evidence="2">
    <location>
        <begin position="199"/>
        <end position="265"/>
    </location>
</feature>
<dbReference type="InterPro" id="IPR018247">
    <property type="entry name" value="EF_Hand_1_Ca_BS"/>
</dbReference>
<dbReference type="RefSeq" id="WP_349242919.1">
    <property type="nucleotide sequence ID" value="NZ_JASCXX010000001.1"/>
</dbReference>
<dbReference type="SUPFAM" id="SSF63446">
    <property type="entry name" value="Type I dockerin domain"/>
    <property type="match status" value="1"/>
</dbReference>